<dbReference type="GeneID" id="29858269"/>
<proteinExistence type="predicted"/>
<dbReference type="STRING" id="262668.GCA_000931715_00102"/>
<evidence type="ECO:0000313" key="1">
    <source>
        <dbReference type="EMBL" id="ENW02918.1"/>
    </source>
</evidence>
<name>N9DXG4_9GAMM</name>
<dbReference type="Proteomes" id="UP000017670">
    <property type="component" value="Unassembled WGS sequence"/>
</dbReference>
<dbReference type="HOGENOM" id="CLU_1607289_0_0_6"/>
<dbReference type="RefSeq" id="WP_005063267.1">
    <property type="nucleotide sequence ID" value="NZ_KB849767.1"/>
</dbReference>
<protein>
    <submittedName>
        <fullName evidence="1">Uncharacterized protein</fullName>
    </submittedName>
</protein>
<dbReference type="EMBL" id="APQL01000013">
    <property type="protein sequence ID" value="ENW02918.1"/>
    <property type="molecule type" value="Genomic_DNA"/>
</dbReference>
<accession>N9DXG4</accession>
<gene>
    <name evidence="1" type="ORF">F933_03324</name>
</gene>
<reference evidence="1 2" key="1">
    <citation type="submission" date="2013-02" db="EMBL/GenBank/DDBJ databases">
        <title>The Genome Sequence of Acinetobacter beijerinckii CIP 110307.</title>
        <authorList>
            <consortium name="The Broad Institute Genome Sequencing Platform"/>
            <consortium name="The Broad Institute Genome Sequencing Center for Infectious Disease"/>
            <person name="Cerqueira G."/>
            <person name="Feldgarden M."/>
            <person name="Courvalin P."/>
            <person name="Perichon B."/>
            <person name="Grillot-Courvalin C."/>
            <person name="Clermont D."/>
            <person name="Rocha E."/>
            <person name="Yoon E.-J."/>
            <person name="Nemec A."/>
            <person name="Walker B."/>
            <person name="Young S.K."/>
            <person name="Zeng Q."/>
            <person name="Gargeya S."/>
            <person name="Fitzgerald M."/>
            <person name="Haas B."/>
            <person name="Abouelleil A."/>
            <person name="Alvarado L."/>
            <person name="Arachchi H.M."/>
            <person name="Berlin A.M."/>
            <person name="Chapman S.B."/>
            <person name="Dewar J."/>
            <person name="Goldberg J."/>
            <person name="Griggs A."/>
            <person name="Gujja S."/>
            <person name="Hansen M."/>
            <person name="Howarth C."/>
            <person name="Imamovic A."/>
            <person name="Larimer J."/>
            <person name="McCowan C."/>
            <person name="Murphy C."/>
            <person name="Neiman D."/>
            <person name="Pearson M."/>
            <person name="Priest M."/>
            <person name="Roberts A."/>
            <person name="Saif S."/>
            <person name="Shea T."/>
            <person name="Sisk P."/>
            <person name="Sykes S."/>
            <person name="Wortman J."/>
            <person name="Nusbaum C."/>
            <person name="Birren B."/>
        </authorList>
    </citation>
    <scope>NUCLEOTIDE SEQUENCE [LARGE SCALE GENOMIC DNA]</scope>
    <source>
        <strain evidence="1 2">CIP 110307</strain>
    </source>
</reference>
<dbReference type="AlphaFoldDB" id="N9DXG4"/>
<keyword evidence="2" id="KW-1185">Reference proteome</keyword>
<dbReference type="PATRIC" id="fig|1217648.3.peg.3235"/>
<sequence>MGSPNFYTSNEALLNFGIDFDSNQDEELFWSDVRDKIGESLDKANDQLTFHKIIESFGYHSGMQIYLVKPNSASYYWENYAQYWNEENDAGFYNEQGYWVGVSLNAEYQSHVDKKTFSFHHLVEIINSEYQFAEKLIKQIAQTYSFGEVVGKGFTSSVKYGWFVA</sequence>
<comment type="caution">
    <text evidence="1">The sequence shown here is derived from an EMBL/GenBank/DDBJ whole genome shotgun (WGS) entry which is preliminary data.</text>
</comment>
<organism evidence="1 2">
    <name type="scientific">Acinetobacter beijerinckii CIP 110307</name>
    <dbReference type="NCBI Taxonomy" id="1217648"/>
    <lineage>
        <taxon>Bacteria</taxon>
        <taxon>Pseudomonadati</taxon>
        <taxon>Pseudomonadota</taxon>
        <taxon>Gammaproteobacteria</taxon>
        <taxon>Moraxellales</taxon>
        <taxon>Moraxellaceae</taxon>
        <taxon>Acinetobacter</taxon>
    </lineage>
</organism>
<evidence type="ECO:0000313" key="2">
    <source>
        <dbReference type="Proteomes" id="UP000017670"/>
    </source>
</evidence>